<accession>A0A420J5E9</accession>
<sequence>MTENFNDMETELRRVQRGMDPPYSGDLALRNRIVNACFRVRELRNVLFRPAVTAEAAYSDIRAALAQCAFDDPKPNMHYMIERRFHTVNKKPDFPSNSYRLNINRAKQPILKNGFKASASWANKCIFCQKSGRWSSNHTKEQVAKAFSSRRKRLPSDDNSDHIVPQYILQYKGEPADMD</sequence>
<dbReference type="Proteomes" id="UP000285405">
    <property type="component" value="Unassembled WGS sequence"/>
</dbReference>
<name>A0A420J5E9_9PEZI</name>
<reference evidence="1 2" key="1">
    <citation type="journal article" date="2018" name="BMC Genomics">
        <title>Comparative genome analyses reveal sequence features reflecting distinct modes of host-adaptation between dicot and monocot powdery mildew.</title>
        <authorList>
            <person name="Wu Y."/>
            <person name="Ma X."/>
            <person name="Pan Z."/>
            <person name="Kale S.D."/>
            <person name="Song Y."/>
            <person name="King H."/>
            <person name="Zhang Q."/>
            <person name="Presley C."/>
            <person name="Deng X."/>
            <person name="Wei C.I."/>
            <person name="Xiao S."/>
        </authorList>
    </citation>
    <scope>NUCLEOTIDE SEQUENCE [LARGE SCALE GENOMIC DNA]</scope>
    <source>
        <strain evidence="1">UCSC1</strain>
    </source>
</reference>
<proteinExistence type="predicted"/>
<organism evidence="1 2">
    <name type="scientific">Golovinomyces cichoracearum</name>
    <dbReference type="NCBI Taxonomy" id="62708"/>
    <lineage>
        <taxon>Eukaryota</taxon>
        <taxon>Fungi</taxon>
        <taxon>Dikarya</taxon>
        <taxon>Ascomycota</taxon>
        <taxon>Pezizomycotina</taxon>
        <taxon>Leotiomycetes</taxon>
        <taxon>Erysiphales</taxon>
        <taxon>Erysiphaceae</taxon>
        <taxon>Golovinomyces</taxon>
    </lineage>
</organism>
<dbReference type="EMBL" id="MCBR01001936">
    <property type="protein sequence ID" value="RKF81998.1"/>
    <property type="molecule type" value="Genomic_DNA"/>
</dbReference>
<dbReference type="AlphaFoldDB" id="A0A420J5E9"/>
<gene>
    <name evidence="1" type="ORF">GcC1_019028</name>
</gene>
<protein>
    <submittedName>
        <fullName evidence="1">Putative glycosyl</fullName>
    </submittedName>
</protein>
<comment type="caution">
    <text evidence="1">The sequence shown here is derived from an EMBL/GenBank/DDBJ whole genome shotgun (WGS) entry which is preliminary data.</text>
</comment>
<evidence type="ECO:0000313" key="1">
    <source>
        <dbReference type="EMBL" id="RKF81998.1"/>
    </source>
</evidence>
<dbReference type="OrthoDB" id="3613819at2759"/>
<evidence type="ECO:0000313" key="2">
    <source>
        <dbReference type="Proteomes" id="UP000285405"/>
    </source>
</evidence>